<protein>
    <recommendedName>
        <fullName evidence="1">BTB domain-containing protein</fullName>
    </recommendedName>
</protein>
<dbReference type="InterPro" id="IPR000210">
    <property type="entry name" value="BTB/POZ_dom"/>
</dbReference>
<evidence type="ECO:0000259" key="1">
    <source>
        <dbReference type="SMART" id="SM00225"/>
    </source>
</evidence>
<dbReference type="InterPro" id="IPR011333">
    <property type="entry name" value="SKP1/BTB/POZ_sf"/>
</dbReference>
<comment type="caution">
    <text evidence="2">The sequence shown here is derived from an EMBL/GenBank/DDBJ whole genome shotgun (WGS) entry which is preliminary data.</text>
</comment>
<proteinExistence type="predicted"/>
<reference evidence="2" key="1">
    <citation type="submission" date="2022-11" db="EMBL/GenBank/DDBJ databases">
        <authorList>
            <person name="Kikuchi T."/>
        </authorList>
    </citation>
    <scope>NUCLEOTIDE SEQUENCE</scope>
    <source>
        <strain evidence="2">PS1010</strain>
    </source>
</reference>
<dbReference type="PANTHER" id="PTHR22744:SF17">
    <property type="entry name" value="BTB DOMAIN-CONTAINING PROTEIN"/>
    <property type="match status" value="1"/>
</dbReference>
<sequence length="305" mass="35145">MSNTVVKEEEDEIQPQFQENPIIRTGDVLRLKFEDLKNWDVDQKWSDEIRIGQFVWKLGLECDGKELNLLTQIISPGSVGNGWLINLSGSGKIHFKGTHEASCFSGAFQKKCLSPENQAIFTSIVHSSEVKSEECVEDTLIIVENQLDVVFYDFSRRVPKFHDIVINIGNDKIYFNKGQLCASSKFFYDKIFIENETEEINLDSVLTNDFCSFLATLCPTPLEITDGNYEQLVKMAEMFDAPTLHRKCETSWNMLKKYEYNSLMQNCISSLKNTADIKKLTDNEKFMKLEENTQLQVLRKLLKFL</sequence>
<dbReference type="Proteomes" id="UP001152747">
    <property type="component" value="Unassembled WGS sequence"/>
</dbReference>
<feature type="domain" description="BTB" evidence="1">
    <location>
        <begin position="162"/>
        <end position="256"/>
    </location>
</feature>
<dbReference type="Pfam" id="PF00651">
    <property type="entry name" value="BTB"/>
    <property type="match status" value="1"/>
</dbReference>
<organism evidence="2 3">
    <name type="scientific">Caenorhabditis angaria</name>
    <dbReference type="NCBI Taxonomy" id="860376"/>
    <lineage>
        <taxon>Eukaryota</taxon>
        <taxon>Metazoa</taxon>
        <taxon>Ecdysozoa</taxon>
        <taxon>Nematoda</taxon>
        <taxon>Chromadorea</taxon>
        <taxon>Rhabditida</taxon>
        <taxon>Rhabditina</taxon>
        <taxon>Rhabditomorpha</taxon>
        <taxon>Rhabditoidea</taxon>
        <taxon>Rhabditidae</taxon>
        <taxon>Peloderinae</taxon>
        <taxon>Caenorhabditis</taxon>
    </lineage>
</organism>
<accession>A0A9P1MWR0</accession>
<keyword evidence="3" id="KW-1185">Reference proteome</keyword>
<dbReference type="PANTHER" id="PTHR22744">
    <property type="entry name" value="HELIX LOOP HELIX PROTEIN 21-RELATED"/>
    <property type="match status" value="1"/>
</dbReference>
<dbReference type="OrthoDB" id="6425912at2759"/>
<dbReference type="AlphaFoldDB" id="A0A9P1MWR0"/>
<evidence type="ECO:0000313" key="2">
    <source>
        <dbReference type="EMBL" id="CAI5439643.1"/>
    </source>
</evidence>
<dbReference type="SUPFAM" id="SSF54695">
    <property type="entry name" value="POZ domain"/>
    <property type="match status" value="1"/>
</dbReference>
<gene>
    <name evidence="2" type="ORF">CAMP_LOCUS2280</name>
</gene>
<dbReference type="Gene3D" id="3.30.710.10">
    <property type="entry name" value="Potassium Channel Kv1.1, Chain A"/>
    <property type="match status" value="1"/>
</dbReference>
<name>A0A9P1MWR0_9PELO</name>
<dbReference type="SMART" id="SM00225">
    <property type="entry name" value="BTB"/>
    <property type="match status" value="1"/>
</dbReference>
<dbReference type="EMBL" id="CANHGI010000001">
    <property type="protein sequence ID" value="CAI5439643.1"/>
    <property type="molecule type" value="Genomic_DNA"/>
</dbReference>
<evidence type="ECO:0000313" key="3">
    <source>
        <dbReference type="Proteomes" id="UP001152747"/>
    </source>
</evidence>